<dbReference type="GeneID" id="93823324"/>
<name>A0A161UAP1_STAPS</name>
<feature type="chain" id="PRO_5044549332" evidence="2">
    <location>
        <begin position="20"/>
        <end position="401"/>
    </location>
</feature>
<reference evidence="3 8" key="4">
    <citation type="submission" date="2018-11" db="EMBL/GenBank/DDBJ databases">
        <authorList>
            <consortium name="Veterinary Laboratory Investigation and Response Network"/>
        </authorList>
    </citation>
    <scope>NUCLEOTIDE SEQUENCE [LARGE SCALE GENOMIC DNA]</scope>
    <source>
        <strain evidence="3 8">SPSE-18-VL-LA-PA-Ryan-0021</strain>
    </source>
</reference>
<dbReference type="RefSeq" id="WP_014613456.1">
    <property type="nucleotide sequence ID" value="NZ_AP019372.1"/>
</dbReference>
<dbReference type="CDD" id="cd13440">
    <property type="entry name" value="CamS_repeat_2"/>
    <property type="match status" value="1"/>
</dbReference>
<evidence type="ECO:0000313" key="6">
    <source>
        <dbReference type="Proteomes" id="UP000246800"/>
    </source>
</evidence>
<sequence>MKKSIVLLLGLSLVLSACGPDEDESKSSKEKTEAQQRDHNKVKEIATDKNVQGTDYRTILPFKESQARGLIQENMANSYNGEDFEDGLLNISKEVYPTDEYLYQDGQYLDKDTIRAYLRPKYTKKELDKMSDKEKENKNATANLGLNPSVNGETDEEKIAKKSPAYLSNILEQDFYDNGDTKGKDIEGMTIGLAMNSVYYYQKEKYGETYHEKLDEKEIKKQGRQMAEEMLVRLRENDDLKDIPITFAIYIQSAQEDIIPGRFVSYATAEKKGSKLSDWHQIDQKTVLLPSSEASDLNENLNANFKDFNSALQSYFSNFTQAVGKAEFKNKKVQNLTVDLPIDYYGKAELIGITQYVTQLAEKDFKSVDQYEIHIKDGSQPRALIRKTKEEKSPQVHIYQN</sequence>
<evidence type="ECO:0000256" key="2">
    <source>
        <dbReference type="SAM" id="SignalP"/>
    </source>
</evidence>
<reference evidence="5" key="2">
    <citation type="journal article" date="2018" name="Vet. Microbiol.">
        <title>Methicillin-resistant staphylococci amongst veterinary personnel, personnel-owned pets, patients and the hospital environment of two small animal veterinary hospitals.</title>
        <authorList>
            <person name="Worthing K.A."/>
            <person name="Brown J."/>
            <person name="Gerber L."/>
            <person name="Abraham S."/>
            <person name="Trott D."/>
            <person name="Norris J.M."/>
        </authorList>
    </citation>
    <scope>NUCLEOTIDE SEQUENCE</scope>
    <source>
        <strain evidence="5">ST496-2</strain>
    </source>
</reference>
<dbReference type="PROSITE" id="PS51257">
    <property type="entry name" value="PROKAR_LIPOPROTEIN"/>
    <property type="match status" value="1"/>
</dbReference>
<feature type="compositionally biased region" description="Polar residues" evidence="1">
    <location>
        <begin position="139"/>
        <end position="152"/>
    </location>
</feature>
<organism evidence="4 6">
    <name type="scientific">Staphylococcus pseudintermedius</name>
    <dbReference type="NCBI Taxonomy" id="283734"/>
    <lineage>
        <taxon>Bacteria</taxon>
        <taxon>Bacillati</taxon>
        <taxon>Bacillota</taxon>
        <taxon>Bacilli</taxon>
        <taxon>Bacillales</taxon>
        <taxon>Staphylococcaceae</taxon>
        <taxon>Staphylococcus</taxon>
        <taxon>Staphylococcus intermedius group</taxon>
    </lineage>
</organism>
<dbReference type="AlphaFoldDB" id="A0A161UAP1"/>
<feature type="compositionally biased region" description="Basic and acidic residues" evidence="1">
    <location>
        <begin position="25"/>
        <end position="40"/>
    </location>
</feature>
<dbReference type="Proteomes" id="UP000600220">
    <property type="component" value="Unassembled WGS sequence"/>
</dbReference>
<dbReference type="Proteomes" id="UP000256409">
    <property type="component" value="Unassembled WGS sequence"/>
</dbReference>
<reference evidence="4 6" key="1">
    <citation type="journal article" date="2018" name="Vet. Microbiol.">
        <title>Clonal diversity and geographic distribution of methicillin-resistant Staphylococcus pseudintermedius from Australian animals: Discovery of novel sequence types.</title>
        <authorList>
            <person name="Worthing K.A."/>
            <person name="Abraham S."/>
            <person name="Coombs G.W."/>
            <person name="Pang S."/>
            <person name="Saputra S."/>
            <person name="Jordan D."/>
            <person name="Trott D.J."/>
            <person name="Norris J.M."/>
        </authorList>
    </citation>
    <scope>NUCLEOTIDE SEQUENCE [LARGE SCALE GENOMIC DNA]</scope>
    <source>
        <strain evidence="4 6">ST525 1</strain>
    </source>
</reference>
<proteinExistence type="predicted"/>
<keyword evidence="2" id="KW-0732">Signal</keyword>
<dbReference type="OMA" id="ITTQFYS"/>
<feature type="compositionally biased region" description="Basic and acidic residues" evidence="1">
    <location>
        <begin position="128"/>
        <end position="138"/>
    </location>
</feature>
<dbReference type="Pfam" id="PF07537">
    <property type="entry name" value="CamS"/>
    <property type="match status" value="1"/>
</dbReference>
<feature type="region of interest" description="Disordered" evidence="1">
    <location>
        <begin position="128"/>
        <end position="158"/>
    </location>
</feature>
<dbReference type="EMBL" id="QQPC01000005">
    <property type="protein sequence ID" value="REA84055.1"/>
    <property type="molecule type" value="Genomic_DNA"/>
</dbReference>
<gene>
    <name evidence="4" type="ORF">DD902_04420</name>
    <name evidence="5" type="ORF">DV961_00680</name>
    <name evidence="3" type="ORF">EGV54_05315</name>
</gene>
<evidence type="ECO:0000313" key="7">
    <source>
        <dbReference type="Proteomes" id="UP000256409"/>
    </source>
</evidence>
<dbReference type="CDD" id="cd13441">
    <property type="entry name" value="CamS_repeat_1"/>
    <property type="match status" value="1"/>
</dbReference>
<dbReference type="EMBL" id="AAXKXX010000005">
    <property type="protein sequence ID" value="EGQ4384512.1"/>
    <property type="molecule type" value="Genomic_DNA"/>
</dbReference>
<dbReference type="InterPro" id="IPR011426">
    <property type="entry name" value="CamS"/>
</dbReference>
<evidence type="ECO:0000313" key="3">
    <source>
        <dbReference type="EMBL" id="EGQ4384512.1"/>
    </source>
</evidence>
<dbReference type="eggNOG" id="COG4851">
    <property type="taxonomic scope" value="Bacteria"/>
</dbReference>
<comment type="caution">
    <text evidence="4">The sequence shown here is derived from an EMBL/GenBank/DDBJ whole genome shotgun (WGS) entry which is preliminary data.</text>
</comment>
<feature type="region of interest" description="Disordered" evidence="1">
    <location>
        <begin position="19"/>
        <end position="40"/>
    </location>
</feature>
<dbReference type="Proteomes" id="UP000246800">
    <property type="component" value="Unassembled WGS sequence"/>
</dbReference>
<dbReference type="Gene3D" id="3.10.570.10">
    <property type="entry name" value="sex pheromone staph- cam373 precursor domain"/>
    <property type="match status" value="1"/>
</dbReference>
<evidence type="ECO:0000313" key="5">
    <source>
        <dbReference type="EMBL" id="REA84055.1"/>
    </source>
</evidence>
<dbReference type="OrthoDB" id="9795361at2"/>
<dbReference type="PIRSF" id="PIRSF012509">
    <property type="entry name" value="CamS"/>
    <property type="match status" value="1"/>
</dbReference>
<reference evidence="7" key="3">
    <citation type="journal article" date="2018" name="Vet. Microbiol.">
        <title>Molecular epidemiology of methicillin-resistant staphylococci amongst veterinary personnel, personnel-owned pets, patients and the hospital environment of two companion animal veterinary hospitals.</title>
        <authorList>
            <person name="Worthing K.A."/>
            <person name="Brown J."/>
            <person name="Gerber L."/>
            <person name="Abraham S."/>
            <person name="Trott D."/>
            <person name="Norris J.M."/>
        </authorList>
    </citation>
    <scope>NUCLEOTIDE SEQUENCE [LARGE SCALE GENOMIC DNA]</scope>
    <source>
        <strain evidence="7">ST496-2</strain>
    </source>
</reference>
<feature type="signal peptide" evidence="2">
    <location>
        <begin position="1"/>
        <end position="19"/>
    </location>
</feature>
<keyword evidence="8" id="KW-1185">Reference proteome</keyword>
<evidence type="ECO:0000313" key="8">
    <source>
        <dbReference type="Proteomes" id="UP000600220"/>
    </source>
</evidence>
<evidence type="ECO:0000256" key="1">
    <source>
        <dbReference type="SAM" id="MobiDB-lite"/>
    </source>
</evidence>
<evidence type="ECO:0000313" key="4">
    <source>
        <dbReference type="EMBL" id="PWZ75806.1"/>
    </source>
</evidence>
<dbReference type="EMBL" id="QEIT01000022">
    <property type="protein sequence ID" value="PWZ75806.1"/>
    <property type="molecule type" value="Genomic_DNA"/>
</dbReference>
<protein>
    <submittedName>
        <fullName evidence="3">CamS family sex pheromone protein</fullName>
    </submittedName>
</protein>
<accession>A0A161UAP1</accession>